<dbReference type="PANTHER" id="PTHR19134">
    <property type="entry name" value="RECEPTOR-TYPE TYROSINE-PROTEIN PHOSPHATASE"/>
    <property type="match status" value="1"/>
</dbReference>
<dbReference type="SMART" id="SM00194">
    <property type="entry name" value="PTPc"/>
    <property type="match status" value="1"/>
</dbReference>
<evidence type="ECO:0000259" key="5">
    <source>
        <dbReference type="PROSITE" id="PS50056"/>
    </source>
</evidence>
<evidence type="ECO:0000256" key="3">
    <source>
        <dbReference type="SAM" id="Phobius"/>
    </source>
</evidence>
<feature type="transmembrane region" description="Helical" evidence="3">
    <location>
        <begin position="441"/>
        <end position="462"/>
    </location>
</feature>
<protein>
    <recommendedName>
        <fullName evidence="8">Protein-tyrosine-phosphatase</fullName>
    </recommendedName>
</protein>
<keyword evidence="3" id="KW-1133">Transmembrane helix</keyword>
<dbReference type="PROSITE" id="PS50055">
    <property type="entry name" value="TYR_PHOSPHATASE_PTP"/>
    <property type="match status" value="1"/>
</dbReference>
<evidence type="ECO:0000256" key="2">
    <source>
        <dbReference type="SAM" id="MobiDB-lite"/>
    </source>
</evidence>
<dbReference type="InterPro" id="IPR000387">
    <property type="entry name" value="Tyr_Pase_dom"/>
</dbReference>
<dbReference type="InterPro" id="IPR016130">
    <property type="entry name" value="Tyr_Pase_AS"/>
</dbReference>
<dbReference type="SMART" id="SM00404">
    <property type="entry name" value="PTPc_motif"/>
    <property type="match status" value="1"/>
</dbReference>
<accession>A0A8H6C9D7</accession>
<dbReference type="Pfam" id="PF00102">
    <property type="entry name" value="Y_phosphatase"/>
    <property type="match status" value="1"/>
</dbReference>
<dbReference type="PROSITE" id="PS50056">
    <property type="entry name" value="TYR_PHOSPHATASE_2"/>
    <property type="match status" value="1"/>
</dbReference>
<dbReference type="Gene3D" id="3.90.190.10">
    <property type="entry name" value="Protein tyrosine phosphatase superfamily"/>
    <property type="match status" value="1"/>
</dbReference>
<evidence type="ECO:0000259" key="4">
    <source>
        <dbReference type="PROSITE" id="PS50055"/>
    </source>
</evidence>
<reference evidence="6 7" key="1">
    <citation type="journal article" date="2020" name="Genomics">
        <title>Complete, high-quality genomes from long-read metagenomic sequencing of two wolf lichen thalli reveals enigmatic genome architecture.</title>
        <authorList>
            <person name="McKenzie S.K."/>
            <person name="Walston R.F."/>
            <person name="Allen J.L."/>
        </authorList>
    </citation>
    <scope>NUCLEOTIDE SEQUENCE [LARGE SCALE GENOMIC DNA]</scope>
    <source>
        <strain evidence="6">WasteWater1</strain>
    </source>
</reference>
<dbReference type="InterPro" id="IPR000242">
    <property type="entry name" value="PTP_cat"/>
</dbReference>
<dbReference type="GeneID" id="59333500"/>
<dbReference type="InterPro" id="IPR029021">
    <property type="entry name" value="Prot-tyrosine_phosphatase-like"/>
</dbReference>
<keyword evidence="3" id="KW-0472">Membrane</keyword>
<dbReference type="CDD" id="cd18533">
    <property type="entry name" value="PTP_fungal"/>
    <property type="match status" value="1"/>
</dbReference>
<proteinExistence type="inferred from homology"/>
<keyword evidence="3" id="KW-0812">Transmembrane</keyword>
<evidence type="ECO:0000313" key="7">
    <source>
        <dbReference type="Proteomes" id="UP000593566"/>
    </source>
</evidence>
<dbReference type="PANTHER" id="PTHR19134:SF449">
    <property type="entry name" value="TYROSINE-PROTEIN PHOSPHATASE 1"/>
    <property type="match status" value="1"/>
</dbReference>
<dbReference type="EMBL" id="JACCJB010000020">
    <property type="protein sequence ID" value="KAF6219269.1"/>
    <property type="molecule type" value="Genomic_DNA"/>
</dbReference>
<feature type="domain" description="Tyrosine-protein phosphatase" evidence="4">
    <location>
        <begin position="101"/>
        <end position="357"/>
    </location>
</feature>
<dbReference type="PRINTS" id="PR00700">
    <property type="entry name" value="PRTYPHPHTASE"/>
</dbReference>
<evidence type="ECO:0000313" key="6">
    <source>
        <dbReference type="EMBL" id="KAF6219269.1"/>
    </source>
</evidence>
<comment type="similarity">
    <text evidence="1">Belongs to the protein-tyrosine phosphatase family. Non-receptor class subfamily.</text>
</comment>
<gene>
    <name evidence="6" type="ORF">HO133_005094</name>
</gene>
<name>A0A8H6C9D7_9LECA</name>
<dbReference type="AlphaFoldDB" id="A0A8H6C9D7"/>
<dbReference type="Proteomes" id="UP000593566">
    <property type="component" value="Unassembled WGS sequence"/>
</dbReference>
<feature type="region of interest" description="Disordered" evidence="2">
    <location>
        <begin position="1"/>
        <end position="54"/>
    </location>
</feature>
<keyword evidence="7" id="KW-1185">Reference proteome</keyword>
<dbReference type="SUPFAM" id="SSF52799">
    <property type="entry name" value="(Phosphotyrosine protein) phosphatases II"/>
    <property type="match status" value="1"/>
</dbReference>
<evidence type="ECO:0008006" key="8">
    <source>
        <dbReference type="Google" id="ProtNLM"/>
    </source>
</evidence>
<organism evidence="6 7">
    <name type="scientific">Letharia lupina</name>
    <dbReference type="NCBI Taxonomy" id="560253"/>
    <lineage>
        <taxon>Eukaryota</taxon>
        <taxon>Fungi</taxon>
        <taxon>Dikarya</taxon>
        <taxon>Ascomycota</taxon>
        <taxon>Pezizomycotina</taxon>
        <taxon>Lecanoromycetes</taxon>
        <taxon>OSLEUM clade</taxon>
        <taxon>Lecanoromycetidae</taxon>
        <taxon>Lecanorales</taxon>
        <taxon>Lecanorineae</taxon>
        <taxon>Parmeliaceae</taxon>
        <taxon>Letharia</taxon>
    </lineage>
</organism>
<dbReference type="RefSeq" id="XP_037148704.1">
    <property type="nucleotide sequence ID" value="XM_037296006.1"/>
</dbReference>
<dbReference type="PROSITE" id="PS00383">
    <property type="entry name" value="TYR_PHOSPHATASE_1"/>
    <property type="match status" value="1"/>
</dbReference>
<dbReference type="InterPro" id="IPR003595">
    <property type="entry name" value="Tyr_Pase_cat"/>
</dbReference>
<evidence type="ECO:0000256" key="1">
    <source>
        <dbReference type="ARBA" id="ARBA00009649"/>
    </source>
</evidence>
<dbReference type="GO" id="GO:0004725">
    <property type="term" value="F:protein tyrosine phosphatase activity"/>
    <property type="evidence" value="ECO:0007669"/>
    <property type="project" value="InterPro"/>
</dbReference>
<dbReference type="InterPro" id="IPR050348">
    <property type="entry name" value="Protein-Tyr_Phosphatase"/>
</dbReference>
<comment type="caution">
    <text evidence="6">The sequence shown here is derived from an EMBL/GenBank/DDBJ whole genome shotgun (WGS) entry which is preliminary data.</text>
</comment>
<sequence>MTAPFAKGFSTAYKRARSQDSPTPLASPPVLKATKIEEEEEEEEKEQGAQVESRIPAFLHQSQSAVRAKFNDLAWKEKLRILQGRSDPSSQWVQDTSPHVMRRNRYGNVQPWEKSRIHLKVAEGKSDYINASPISLRDPRTGVETKFIATQGPKQSGLSHFWHMIWQETTDVAVIVMLTQTHDGTTEKCFQYFPLNVEAGYFKVEPLDRARDTPEGSVTFLEYHLDMDSKTEIRKLSLRFGAETKDVWHFLFSGWPDFAVPEDNNRTALLELLKLCAEKNTSPSNPRIIHCSAGVGRSGTFIALEYLLAQVESGAILDAKEGEDMIYEVVNCLREQRMLMVQMEGQYQFLYDVIRDQFKERQLQASGQHSPKLQVQANGMKPAIIDDASNAGGFFSNVKTDESQAAAVAEMKSGEGQVEESKPAGQDPGVPWLAASFGRDFLFVSSCIVAFAAGISGMYLWFRGTGADGCL</sequence>
<feature type="domain" description="Tyrosine specific protein phosphatases" evidence="5">
    <location>
        <begin position="267"/>
        <end position="348"/>
    </location>
</feature>